<keyword evidence="8" id="KW-0496">Mitochondrion</keyword>
<dbReference type="InterPro" id="IPR002738">
    <property type="entry name" value="RNase_P_p30"/>
</dbReference>
<evidence type="ECO:0000256" key="4">
    <source>
        <dbReference type="ARBA" id="ARBA00022691"/>
    </source>
</evidence>
<dbReference type="PROSITE" id="PS51675">
    <property type="entry name" value="SAM_MT_TRM10"/>
    <property type="match status" value="1"/>
</dbReference>
<dbReference type="WormBase" id="SRAE_1000164500">
    <property type="protein sequence ID" value="SRP07082"/>
    <property type="gene ID" value="WBGene00258253"/>
</dbReference>
<organism evidence="12">
    <name type="scientific">Strongyloides ratti</name>
    <name type="common">Parasitic roundworm</name>
    <dbReference type="NCBI Taxonomy" id="34506"/>
    <lineage>
        <taxon>Eukaryota</taxon>
        <taxon>Metazoa</taxon>
        <taxon>Ecdysozoa</taxon>
        <taxon>Nematoda</taxon>
        <taxon>Chromadorea</taxon>
        <taxon>Rhabditida</taxon>
        <taxon>Tylenchina</taxon>
        <taxon>Panagrolaimomorpha</taxon>
        <taxon>Strongyloidoidea</taxon>
        <taxon>Strongyloididae</taxon>
        <taxon>Strongyloides</taxon>
    </lineage>
</organism>
<evidence type="ECO:0000256" key="7">
    <source>
        <dbReference type="ARBA" id="ARBA00023054"/>
    </source>
</evidence>
<dbReference type="InterPro" id="IPR016195">
    <property type="entry name" value="Pol/histidinol_Pase-like"/>
</dbReference>
<keyword evidence="7 10" id="KW-0175">Coiled coil</keyword>
<accession>A0A090MW38</accession>
<evidence type="ECO:0000313" key="15">
    <source>
        <dbReference type="WormBase" id="SRAE_1000164500"/>
    </source>
</evidence>
<dbReference type="OrthoDB" id="17948at2759"/>
<dbReference type="Gene3D" id="3.20.20.140">
    <property type="entry name" value="Metal-dependent hydrolases"/>
    <property type="match status" value="1"/>
</dbReference>
<evidence type="ECO:0000259" key="11">
    <source>
        <dbReference type="PROSITE" id="PS51675"/>
    </source>
</evidence>
<dbReference type="RefSeq" id="XP_024502585.1">
    <property type="nucleotide sequence ID" value="XM_024648626.1"/>
</dbReference>
<sequence length="661" mass="76741">MIKNFQFADLNIRFTGNKEKTINLVKRAIRMGYDSVAINVDVGLFFCPELKNEEEPPSKKRKKKEIGNVATLPEPFIVDEKLLDLSLLERQDSTSVFRLQQALKNSKYDIVAVRPTSLDILNTIAKKGTFVDIITTDKSEGRICWLTRSKALQNAAFEDGLTFEIVYSPSLKDRETRRNLITNSRILLNIFSSGKGVIISSGAEDLSELRGPYDAMNITVLFGVDSKYARKFVSENAVNVLKRCSSRKTLKCTYIEVSIDNEDELDKYKEVVNIDEIKKIDLFNDQIKKILRKQINRFYDKEVIWKGIALEKSNYPSENFYKNYNEELKDRISLKIKEVEIISGFYEFFPTKISDNDWSLLLECNNIKETLDQIKFLKQRELQREKENKKKLENKKNMEIKVEKQNLFSPVGINMLSIGNRKNRTQIEKQNYVSSLLLNETPKIVIDCRYIPDLSIRAQNLTMSQIKYVAFENRIRKEPWPLCLANFNDSLNEKVLRHVDFLRCNQSLEDCTEKNYTEIYDPSKIVYLSPDSENELDHIKGDEVFVIGGIVDRVREHKIPKHASLEAAMKDNVKSVKLPLDKYVKWKSGTKYLTLTAVVSILQDVYDTNNDWTYSLKKNIPVRNLKSSEEKNQKAKDFHASIREFDRRVLVEIEKKLSELS</sequence>
<evidence type="ECO:0000313" key="14">
    <source>
        <dbReference type="WBParaSite" id="SRAE_1000164500.1"/>
    </source>
</evidence>
<dbReference type="PANTHER" id="PTHR13563">
    <property type="entry name" value="TRNA (GUANINE-9-) METHYLTRANSFERASE"/>
    <property type="match status" value="1"/>
</dbReference>
<keyword evidence="6" id="KW-0809">Transit peptide</keyword>
<gene>
    <name evidence="12 14 15" type="ORF">SRAE_1000164500</name>
</gene>
<evidence type="ECO:0000256" key="8">
    <source>
        <dbReference type="ARBA" id="ARBA00023128"/>
    </source>
</evidence>
<feature type="coiled-coil region" evidence="10">
    <location>
        <begin position="375"/>
        <end position="402"/>
    </location>
</feature>
<dbReference type="Pfam" id="PF01876">
    <property type="entry name" value="RNase_P_p30"/>
    <property type="match status" value="1"/>
</dbReference>
<dbReference type="Proteomes" id="UP000035682">
    <property type="component" value="Unplaced"/>
</dbReference>
<keyword evidence="2" id="KW-0489">Methyltransferase</keyword>
<dbReference type="GO" id="GO:0008168">
    <property type="term" value="F:methyltransferase activity"/>
    <property type="evidence" value="ECO:0007669"/>
    <property type="project" value="UniProtKB-KW"/>
</dbReference>
<dbReference type="SUPFAM" id="SSF89550">
    <property type="entry name" value="PHP domain-like"/>
    <property type="match status" value="1"/>
</dbReference>
<evidence type="ECO:0000256" key="1">
    <source>
        <dbReference type="ARBA" id="ARBA00004173"/>
    </source>
</evidence>
<comment type="subcellular location">
    <subcellularLocation>
        <location evidence="1">Mitochondrion</location>
    </subcellularLocation>
</comment>
<dbReference type="InterPro" id="IPR038459">
    <property type="entry name" value="MT_TRM10-typ_sf"/>
</dbReference>
<dbReference type="Gene3D" id="3.40.1280.30">
    <property type="match status" value="1"/>
</dbReference>
<keyword evidence="4" id="KW-0949">S-adenosyl-L-methionine</keyword>
<evidence type="ECO:0000313" key="12">
    <source>
        <dbReference type="EMBL" id="CEF63383.1"/>
    </source>
</evidence>
<dbReference type="GO" id="GO:0032259">
    <property type="term" value="P:methylation"/>
    <property type="evidence" value="ECO:0007669"/>
    <property type="project" value="UniProtKB-KW"/>
</dbReference>
<dbReference type="STRING" id="34506.A0A090MW38"/>
<reference evidence="14" key="2">
    <citation type="submission" date="2020-12" db="UniProtKB">
        <authorList>
            <consortium name="WormBaseParasite"/>
        </authorList>
    </citation>
    <scope>IDENTIFICATION</scope>
</reference>
<dbReference type="GO" id="GO:0000049">
    <property type="term" value="F:tRNA binding"/>
    <property type="evidence" value="ECO:0007669"/>
    <property type="project" value="TreeGrafter"/>
</dbReference>
<dbReference type="GeneID" id="36375748"/>
<reference evidence="12 13" key="1">
    <citation type="submission" date="2014-09" db="EMBL/GenBank/DDBJ databases">
        <authorList>
            <person name="Martin A.A."/>
        </authorList>
    </citation>
    <scope>NUCLEOTIDE SEQUENCE</scope>
    <source>
        <strain evidence="13">ED321</strain>
        <strain evidence="12">ED321 Heterogonic</strain>
    </source>
</reference>
<dbReference type="CDD" id="cd18102">
    <property type="entry name" value="Trm10_MRRP1"/>
    <property type="match status" value="1"/>
</dbReference>
<dbReference type="WBParaSite" id="SRAE_1000164500.1">
    <property type="protein sequence ID" value="SRAE_1000164500.1"/>
    <property type="gene ID" value="WBGene00258253"/>
</dbReference>
<evidence type="ECO:0000256" key="9">
    <source>
        <dbReference type="ARBA" id="ARBA00029803"/>
    </source>
</evidence>
<dbReference type="OMA" id="WELAFRK"/>
<evidence type="ECO:0000256" key="5">
    <source>
        <dbReference type="ARBA" id="ARBA00022694"/>
    </source>
</evidence>
<dbReference type="CTD" id="36375748"/>
<dbReference type="AlphaFoldDB" id="A0A090MW38"/>
<feature type="domain" description="SAM-dependent MTase TRM10-type" evidence="11">
    <location>
        <begin position="428"/>
        <end position="627"/>
    </location>
</feature>
<dbReference type="PANTHER" id="PTHR13563:SF5">
    <property type="entry name" value="TRNA METHYLTRANSFERASE 10 HOMOLOG C"/>
    <property type="match status" value="1"/>
</dbReference>
<dbReference type="InterPro" id="IPR007356">
    <property type="entry name" value="tRNA_m1G_MeTrfase_euk"/>
</dbReference>
<proteinExistence type="predicted"/>
<keyword evidence="5" id="KW-0819">tRNA processing</keyword>
<dbReference type="GO" id="GO:0005654">
    <property type="term" value="C:nucleoplasm"/>
    <property type="evidence" value="ECO:0007669"/>
    <property type="project" value="TreeGrafter"/>
</dbReference>
<evidence type="ECO:0000256" key="10">
    <source>
        <dbReference type="SAM" id="Coils"/>
    </source>
</evidence>
<dbReference type="GO" id="GO:0005739">
    <property type="term" value="C:mitochondrion"/>
    <property type="evidence" value="ECO:0007669"/>
    <property type="project" value="UniProtKB-SubCell"/>
</dbReference>
<dbReference type="InterPro" id="IPR025812">
    <property type="entry name" value="Trm10_C_MTase_dom"/>
</dbReference>
<dbReference type="InterPro" id="IPR028564">
    <property type="entry name" value="MT_TRM10-typ"/>
</dbReference>
<dbReference type="GO" id="GO:0097745">
    <property type="term" value="P:mitochondrial tRNA 5'-end processing"/>
    <property type="evidence" value="ECO:0007669"/>
    <property type="project" value="TreeGrafter"/>
</dbReference>
<keyword evidence="3" id="KW-0808">Transferase</keyword>
<protein>
    <recommendedName>
        <fullName evidence="9">RNA (guanine-9-)-methyltransferase domain-containing protein 1</fullName>
    </recommendedName>
</protein>
<dbReference type="EMBL" id="LN609528">
    <property type="protein sequence ID" value="CEF63383.1"/>
    <property type="molecule type" value="Genomic_DNA"/>
</dbReference>
<evidence type="ECO:0000256" key="6">
    <source>
        <dbReference type="ARBA" id="ARBA00022946"/>
    </source>
</evidence>
<evidence type="ECO:0000256" key="2">
    <source>
        <dbReference type="ARBA" id="ARBA00022603"/>
    </source>
</evidence>
<evidence type="ECO:0000313" key="13">
    <source>
        <dbReference type="Proteomes" id="UP000035682"/>
    </source>
</evidence>
<keyword evidence="13" id="KW-1185">Reference proteome</keyword>
<name>A0A090MW38_STRRB</name>
<evidence type="ECO:0000256" key="3">
    <source>
        <dbReference type="ARBA" id="ARBA00022679"/>
    </source>
</evidence>
<dbReference type="GO" id="GO:0070131">
    <property type="term" value="P:positive regulation of mitochondrial translation"/>
    <property type="evidence" value="ECO:0007669"/>
    <property type="project" value="TreeGrafter"/>
</dbReference>